<dbReference type="InterPro" id="IPR021986">
    <property type="entry name" value="Spherulin4"/>
</dbReference>
<comment type="caution">
    <text evidence="1">The sequence shown here is derived from an EMBL/GenBank/DDBJ whole genome shotgun (WGS) entry which is preliminary data.</text>
</comment>
<evidence type="ECO:0000313" key="2">
    <source>
        <dbReference type="Proteomes" id="UP000722989"/>
    </source>
</evidence>
<keyword evidence="2" id="KW-1185">Reference proteome</keyword>
<dbReference type="RefSeq" id="WP_167923083.1">
    <property type="nucleotide sequence ID" value="NZ_JAATVY010000001.1"/>
</dbReference>
<dbReference type="PANTHER" id="PTHR35040">
    <property type="match status" value="1"/>
</dbReference>
<dbReference type="PANTHER" id="PTHR35040:SF9">
    <property type="entry name" value="4-LIKE CELL SURFACE PROTEIN, PUTATIVE (AFU_ORTHOLOGUE AFUA_4G14080)-RELATED"/>
    <property type="match status" value="1"/>
</dbReference>
<reference evidence="1 2" key="1">
    <citation type="submission" date="2020-03" db="EMBL/GenBank/DDBJ databases">
        <title>WGS of the type strain of Planosporangium spp.</title>
        <authorList>
            <person name="Thawai C."/>
        </authorList>
    </citation>
    <scope>NUCLEOTIDE SEQUENCE [LARGE SCALE GENOMIC DNA]</scope>
    <source>
        <strain evidence="1 2">TBRC 5610</strain>
    </source>
</reference>
<sequence length="219" mass="23171">MTTLLRLEAHPLTARHVWDAVTEYGAAHPDTLTVVVSVAGGPGNGRDPSYTAATARLRAAGVRLLGYVDLGFATRPVSRILADVDRWAGYPVHGVFLDRAPASPFSIGPAAVAIGAARRADLRDTVLNPGMPPDPSYRALGAEICVFDGPWERYARWDGAGAEPGDGHLVHSVPPGELDNAWLLQATRSAGFGMVTDHAPPRAYTDLPAWLAAVTPLPV</sequence>
<proteinExistence type="predicted"/>
<organism evidence="1 2">
    <name type="scientific">Planosporangium thailandense</name>
    <dbReference type="NCBI Taxonomy" id="765197"/>
    <lineage>
        <taxon>Bacteria</taxon>
        <taxon>Bacillati</taxon>
        <taxon>Actinomycetota</taxon>
        <taxon>Actinomycetes</taxon>
        <taxon>Micromonosporales</taxon>
        <taxon>Micromonosporaceae</taxon>
        <taxon>Planosporangium</taxon>
    </lineage>
</organism>
<gene>
    <name evidence="1" type="ORF">HC031_00335</name>
</gene>
<dbReference type="Pfam" id="PF12138">
    <property type="entry name" value="Spherulin4"/>
    <property type="match status" value="1"/>
</dbReference>
<evidence type="ECO:0008006" key="3">
    <source>
        <dbReference type="Google" id="ProtNLM"/>
    </source>
</evidence>
<protein>
    <recommendedName>
        <fullName evidence="3">Spherulation-specific family 4</fullName>
    </recommendedName>
</protein>
<dbReference type="EMBL" id="JAATVY010000001">
    <property type="protein sequence ID" value="NJC68170.1"/>
    <property type="molecule type" value="Genomic_DNA"/>
</dbReference>
<dbReference type="Proteomes" id="UP000722989">
    <property type="component" value="Unassembled WGS sequence"/>
</dbReference>
<name>A0ABX0XRW1_9ACTN</name>
<evidence type="ECO:0000313" key="1">
    <source>
        <dbReference type="EMBL" id="NJC68170.1"/>
    </source>
</evidence>
<accession>A0ABX0XRW1</accession>